<dbReference type="EMBL" id="BRYB01001009">
    <property type="protein sequence ID" value="GMI41560.1"/>
    <property type="molecule type" value="Genomic_DNA"/>
</dbReference>
<keyword evidence="7" id="KW-1015">Disulfide bond</keyword>
<organism evidence="9 10">
    <name type="scientific">Tetraparma gracilis</name>
    <dbReference type="NCBI Taxonomy" id="2962635"/>
    <lineage>
        <taxon>Eukaryota</taxon>
        <taxon>Sar</taxon>
        <taxon>Stramenopiles</taxon>
        <taxon>Ochrophyta</taxon>
        <taxon>Bolidophyceae</taxon>
        <taxon>Parmales</taxon>
        <taxon>Triparmaceae</taxon>
        <taxon>Tetraparma</taxon>
    </lineage>
</organism>
<dbReference type="Gene3D" id="2.60.120.260">
    <property type="entry name" value="Galactose-binding domain-like"/>
    <property type="match status" value="2"/>
</dbReference>
<reference evidence="9 10" key="1">
    <citation type="journal article" date="2023" name="Commun. Biol.">
        <title>Genome analysis of Parmales, the sister group of diatoms, reveals the evolutionary specialization of diatoms from phago-mixotrophs to photoautotrophs.</title>
        <authorList>
            <person name="Ban H."/>
            <person name="Sato S."/>
            <person name="Yoshikawa S."/>
            <person name="Yamada K."/>
            <person name="Nakamura Y."/>
            <person name="Ichinomiya M."/>
            <person name="Sato N."/>
            <person name="Blanc-Mathieu R."/>
            <person name="Endo H."/>
            <person name="Kuwata A."/>
            <person name="Ogata H."/>
        </authorList>
    </citation>
    <scope>NUCLEOTIDE SEQUENCE [LARGE SCALE GENOMIC DNA]</scope>
</reference>
<accession>A0ABQ6N680</accession>
<evidence type="ECO:0000313" key="9">
    <source>
        <dbReference type="EMBL" id="GMI41560.1"/>
    </source>
</evidence>
<comment type="similarity">
    <text evidence="2">Belongs to the fucolectin family.</text>
</comment>
<keyword evidence="6" id="KW-0106">Calcium</keyword>
<comment type="function">
    <text evidence="1">Acts as a defensive agent. Recognizes blood group fucosylated oligosaccharides including A, B, H and Lewis B-type antigens. Does not recognize Lewis A antigen and has low affinity for monovalent haptens.</text>
</comment>
<gene>
    <name evidence="9" type="ORF">TeGR_g8378</name>
</gene>
<keyword evidence="10" id="KW-1185">Reference proteome</keyword>
<keyword evidence="5" id="KW-0430">Lectin</keyword>
<keyword evidence="4" id="KW-0479">Metal-binding</keyword>
<evidence type="ECO:0000256" key="3">
    <source>
        <dbReference type="ARBA" id="ARBA00011233"/>
    </source>
</evidence>
<sequence>MSLTTTHVNGTYGIGESIPLFVTFNMPVVVVGAPIIEMSTNNVECYTDRCNDATFVGGSGSTVLEFEYVIKFGDSSSALDYEDVNSLKLFSSWGSLVGADTPSIMVMSTTPETHADLTLPPPGNKLTVISPCSLVGCYHALAIQTDGLGVASVTTDLADGLYTWGTEINLYVKMTGPVNVVGVPELLLDLPLAGSAKYVSGSGGSMLRFGYLSMSTDYTLQLSYVDEYSLVLPPGSSMTSVTDSARHAVQTLAKPYEAGSLSAAHKIMITGSQPKVTNMYVGGTEGCTTYRGDAVSKAVYGVGQKVELYMEFDQTVRVPSGVPRVLLNTGAYATYVSGSGTPTIKFEVVIEPGTGAGVVGGLLDVAKLEIDNEVDSVDVSNSMIVANSDAIVIFADTVHLPSAGSSGSLSANCDIEVNTAVVKVQKVEWLQKSGSYAGGEELSFKLTFAQKVQVGGTVTMELYTGEDTIPGIASYLSGGQGETEIIMKYMVGTGDVSSDLDYVSRDSLKLDTLELDSSGERKNYIMRSSTELIQHVDLQLPVRGGVASLGRSGTVVLDNSAAKVLSVAVDVLAGAYTIGDRMVFSVTYDKTVYVETGAEPKLYLNANKSGDLYGAPATFIASSSGSTVLQFEYTATADDEELTALDWVCSGFCLPGSLDGVYNPRPLEVAGECDVYSLDAGGNRVCSSVGLPVRDGLGGKAITITQTVPKVVEAKFLTAYYQWSYGVGQEIEFDVKFDHAVSVVVGAEPEVELNVKKDDVGAVSQTRKAAYVSGGGALGADTLRFKYVTAAGDSIDSLEYSSVDALTGTIKRFANSAPEIVCDNTLKEAYSEGSLGFHMKVGVDTSVPFVEGVIPLKEPGVYVAGEVVVFVVRWNLPVVVSGSPKLKLNAGTSTTLYATYSATWAEEDSNFDIRETDAVFVYTVLDSDVKSDVLAHWGVGALELNGGSVLRKSTTPSVAVDLSVRDLGDADRSLGHVHGQSLSFFPKKVEVVMRDLWHEDARDLEVSLSHGGERALLVEKLGEENGPGVLSGVQSYSATFGEPQEFFASMKSSGNLGTGGSDVHMDRHRGGLGYDYLVGDMADENLALRGVSMQSSTKYNAHAGLAADGNVDGYFSRGSVSHTGGHGTDDKNPFWQVRLENEVNIGGVRVFNRQLQQSSDEVQVVTVVAPGKQPMGGYKLGIEIGGANFTTGMLDVAAPAMISDHAHGSNSSMQYMLESMTGKLGTVDVSRTTLVGGGDWRDNWMGYQYSITFTGSPGDMAKVKVAERNFTVVTDTIVDIETVTHGVKNKFYNYKDGVAGTGGGLDYEYVQELYPFWVLVFDSTCPQPEKITGGFDEVLKQAVWFQEVTDRTSAEGRVINLAPNVKGQVVRVAIKGDRYLSLAEVQVFESRLNTMNQHVGGTPIPERPLTQPWIGEDSLDHKWKNVQFGGEWRLEIRDLNKFGSTRGVVGGADVGCGGAGCGGGGAGKEMNLESNGVGKIGDWMLMITDGAGVVHRYYSDQMATVVTLPKYGELFFTETSAEDEGYSHFNGRGADEGGKLEEVVGLGRKLAPCYGVDTTGLNGVDSVGSHRYCPLNYGVGGVQSTRKEGGVAVVNRVAKERMLVYRPFKDFLGVDHFTYKNINGVTEGEDVEVRLEVKNCRRYERGVTKGDVGNHALCSCARTEQNLFGDSALCPAAISSTCGAAATSVEEYPFMCRMCTGGALAGYSSECKVEIEKAVALLEGKGMCDSSVPKDGYPSCREESTAMYEREPFVLYGVGTDYFRGGRGVQKVHMPLVGIQ</sequence>
<dbReference type="InterPro" id="IPR051941">
    <property type="entry name" value="BG_Antigen-Binding_Lectin"/>
</dbReference>
<dbReference type="SUPFAM" id="SSF49785">
    <property type="entry name" value="Galactose-binding domain-like"/>
    <property type="match status" value="1"/>
</dbReference>
<evidence type="ECO:0000256" key="6">
    <source>
        <dbReference type="ARBA" id="ARBA00022837"/>
    </source>
</evidence>
<evidence type="ECO:0000256" key="7">
    <source>
        <dbReference type="ARBA" id="ARBA00023157"/>
    </source>
</evidence>
<dbReference type="SMART" id="SM00607">
    <property type="entry name" value="FTP"/>
    <property type="match status" value="1"/>
</dbReference>
<dbReference type="PANTHER" id="PTHR45713:SF6">
    <property type="entry name" value="F5_8 TYPE C DOMAIN-CONTAINING PROTEIN"/>
    <property type="match status" value="1"/>
</dbReference>
<proteinExistence type="inferred from homology"/>
<evidence type="ECO:0000256" key="5">
    <source>
        <dbReference type="ARBA" id="ARBA00022734"/>
    </source>
</evidence>
<name>A0ABQ6N680_9STRA</name>
<dbReference type="InterPro" id="IPR006585">
    <property type="entry name" value="FTP1"/>
</dbReference>
<evidence type="ECO:0000259" key="8">
    <source>
        <dbReference type="SMART" id="SM00607"/>
    </source>
</evidence>
<dbReference type="PANTHER" id="PTHR45713">
    <property type="entry name" value="FTP DOMAIN-CONTAINING PROTEIN"/>
    <property type="match status" value="1"/>
</dbReference>
<comment type="subunit">
    <text evidence="3">Homotrimer.</text>
</comment>
<evidence type="ECO:0000256" key="2">
    <source>
        <dbReference type="ARBA" id="ARBA00010147"/>
    </source>
</evidence>
<dbReference type="InterPro" id="IPR008979">
    <property type="entry name" value="Galactose-bd-like_sf"/>
</dbReference>
<feature type="domain" description="Fucolectin tachylectin-4 pentraxin-1" evidence="8">
    <location>
        <begin position="1083"/>
        <end position="1197"/>
    </location>
</feature>
<comment type="caution">
    <text evidence="9">The sequence shown here is derived from an EMBL/GenBank/DDBJ whole genome shotgun (WGS) entry which is preliminary data.</text>
</comment>
<evidence type="ECO:0000256" key="4">
    <source>
        <dbReference type="ARBA" id="ARBA00022723"/>
    </source>
</evidence>
<evidence type="ECO:0000313" key="10">
    <source>
        <dbReference type="Proteomes" id="UP001165060"/>
    </source>
</evidence>
<protein>
    <recommendedName>
        <fullName evidence="8">Fucolectin tachylectin-4 pentraxin-1 domain-containing protein</fullName>
    </recommendedName>
</protein>
<evidence type="ECO:0000256" key="1">
    <source>
        <dbReference type="ARBA" id="ARBA00002219"/>
    </source>
</evidence>
<dbReference type="Proteomes" id="UP001165060">
    <property type="component" value="Unassembled WGS sequence"/>
</dbReference>